<dbReference type="AlphaFoldDB" id="A0A653AJZ9"/>
<name>A0A653AJZ9_9BACT</name>
<feature type="chain" id="PRO_5024874750" description="Outer membrane protein beta-barrel domain-containing protein" evidence="1">
    <location>
        <begin position="23"/>
        <end position="216"/>
    </location>
</feature>
<organism evidence="3">
    <name type="scientific">uncultured Paludibacter sp</name>
    <dbReference type="NCBI Taxonomy" id="497635"/>
    <lineage>
        <taxon>Bacteria</taxon>
        <taxon>Pseudomonadati</taxon>
        <taxon>Bacteroidota</taxon>
        <taxon>Bacteroidia</taxon>
        <taxon>Bacteroidales</taxon>
        <taxon>Paludibacteraceae</taxon>
        <taxon>Paludibacter</taxon>
        <taxon>environmental samples</taxon>
    </lineage>
</organism>
<evidence type="ECO:0000259" key="2">
    <source>
        <dbReference type="Pfam" id="PF13568"/>
    </source>
</evidence>
<reference evidence="3" key="1">
    <citation type="submission" date="2018-07" db="EMBL/GenBank/DDBJ databases">
        <authorList>
            <consortium name="Genoscope - CEA"/>
            <person name="William W."/>
        </authorList>
    </citation>
    <scope>NUCLEOTIDE SEQUENCE</scope>
    <source>
        <strain evidence="3">IK1</strain>
    </source>
</reference>
<feature type="domain" description="Outer membrane protein beta-barrel" evidence="2">
    <location>
        <begin position="26"/>
        <end position="191"/>
    </location>
</feature>
<sequence length="216" mass="23383">MKTMKLSLLALATLLSFSLSNAQTGIGLQAGYDMSTPVYNGTSGKSLNGFHVGPTYDLTIQGPIGLQYGLLYNYLTATETGSYLNGGVTYTSKATAHRLDLPVRLTVSFPLSPGISAFVAGGPNFNYAFSQSVDKFTNYFDSASGVSEGKNIYTAEYESGKKTYAPFDVQLGLGAGLKFNNAGIRVTYDWGVLDRDNRDDSKWTNNDLKVGLFYNF</sequence>
<keyword evidence="1" id="KW-0732">Signal</keyword>
<dbReference type="InterPro" id="IPR025665">
    <property type="entry name" value="Beta-barrel_OMP_2"/>
</dbReference>
<evidence type="ECO:0000256" key="1">
    <source>
        <dbReference type="SAM" id="SignalP"/>
    </source>
</evidence>
<dbReference type="EMBL" id="UPXZ01000039">
    <property type="protein sequence ID" value="VBB48035.1"/>
    <property type="molecule type" value="Genomic_DNA"/>
</dbReference>
<evidence type="ECO:0000313" key="3">
    <source>
        <dbReference type="EMBL" id="VBB48035.1"/>
    </source>
</evidence>
<proteinExistence type="predicted"/>
<gene>
    <name evidence="3" type="ORF">TRIP_D440053</name>
</gene>
<feature type="signal peptide" evidence="1">
    <location>
        <begin position="1"/>
        <end position="22"/>
    </location>
</feature>
<accession>A0A653AJZ9</accession>
<dbReference type="Pfam" id="PF13568">
    <property type="entry name" value="OMP_b-brl_2"/>
    <property type="match status" value="1"/>
</dbReference>
<protein>
    <recommendedName>
        <fullName evidence="2">Outer membrane protein beta-barrel domain-containing protein</fullName>
    </recommendedName>
</protein>